<keyword evidence="4 6" id="KW-0472">Membrane</keyword>
<name>A0A8S1F3H0_9PELO</name>
<feature type="domain" description="VASt" evidence="7">
    <location>
        <begin position="330"/>
        <end position="501"/>
    </location>
</feature>
<dbReference type="InterPro" id="IPR004182">
    <property type="entry name" value="GRAM"/>
</dbReference>
<dbReference type="InterPro" id="IPR051482">
    <property type="entry name" value="Cholesterol_transport"/>
</dbReference>
<dbReference type="GO" id="GO:0005886">
    <property type="term" value="C:plasma membrane"/>
    <property type="evidence" value="ECO:0007669"/>
    <property type="project" value="TreeGrafter"/>
</dbReference>
<dbReference type="AlphaFoldDB" id="A0A8S1F3H0"/>
<feature type="compositionally biased region" description="Low complexity" evidence="5">
    <location>
        <begin position="280"/>
        <end position="289"/>
    </location>
</feature>
<evidence type="ECO:0000256" key="5">
    <source>
        <dbReference type="SAM" id="MobiDB-lite"/>
    </source>
</evidence>
<proteinExistence type="predicted"/>
<evidence type="ECO:0000256" key="1">
    <source>
        <dbReference type="ARBA" id="ARBA00004167"/>
    </source>
</evidence>
<evidence type="ECO:0000313" key="8">
    <source>
        <dbReference type="EMBL" id="CAB3407076.1"/>
    </source>
</evidence>
<dbReference type="PANTHER" id="PTHR23319">
    <property type="entry name" value="GRAM DOMAIN CONTAINING 1B, ISOFORM E"/>
    <property type="match status" value="1"/>
</dbReference>
<dbReference type="OrthoDB" id="2162691at2759"/>
<dbReference type="SMART" id="SM00568">
    <property type="entry name" value="GRAM"/>
    <property type="match status" value="1"/>
</dbReference>
<dbReference type="PANTHER" id="PTHR23319:SF4">
    <property type="entry name" value="GRAM DOMAIN CONTAINING 1B, ISOFORM E"/>
    <property type="match status" value="1"/>
</dbReference>
<comment type="subcellular location">
    <subcellularLocation>
        <location evidence="1">Membrane</location>
        <topology evidence="1">Single-pass membrane protein</topology>
    </subcellularLocation>
</comment>
<feature type="region of interest" description="Disordered" evidence="5">
    <location>
        <begin position="260"/>
        <end position="302"/>
    </location>
</feature>
<dbReference type="Gene3D" id="2.30.29.30">
    <property type="entry name" value="Pleckstrin-homology domain (PH domain)/Phosphotyrosine-binding domain (PTB)"/>
    <property type="match status" value="1"/>
</dbReference>
<evidence type="ECO:0000313" key="9">
    <source>
        <dbReference type="Proteomes" id="UP000494206"/>
    </source>
</evidence>
<dbReference type="EMBL" id="CADEPM010000006">
    <property type="protein sequence ID" value="CAB3407076.1"/>
    <property type="molecule type" value="Genomic_DNA"/>
</dbReference>
<feature type="compositionally biased region" description="Acidic residues" evidence="5">
    <location>
        <begin position="293"/>
        <end position="302"/>
    </location>
</feature>
<dbReference type="InterPro" id="IPR011993">
    <property type="entry name" value="PH-like_dom_sf"/>
</dbReference>
<dbReference type="GO" id="GO:0005789">
    <property type="term" value="C:endoplasmic reticulum membrane"/>
    <property type="evidence" value="ECO:0007669"/>
    <property type="project" value="UniProtKB-ARBA"/>
</dbReference>
<dbReference type="GO" id="GO:0032934">
    <property type="term" value="F:sterol binding"/>
    <property type="evidence" value="ECO:0007669"/>
    <property type="project" value="TreeGrafter"/>
</dbReference>
<dbReference type="PROSITE" id="PS51778">
    <property type="entry name" value="VAST"/>
    <property type="match status" value="1"/>
</dbReference>
<protein>
    <recommendedName>
        <fullName evidence="7">VASt domain-containing protein</fullName>
    </recommendedName>
</protein>
<feature type="compositionally biased region" description="Low complexity" evidence="5">
    <location>
        <begin position="263"/>
        <end position="272"/>
    </location>
</feature>
<accession>A0A8S1F3H0</accession>
<evidence type="ECO:0000256" key="3">
    <source>
        <dbReference type="ARBA" id="ARBA00022989"/>
    </source>
</evidence>
<keyword evidence="2 6" id="KW-0812">Transmembrane</keyword>
<evidence type="ECO:0000256" key="6">
    <source>
        <dbReference type="SAM" id="Phobius"/>
    </source>
</evidence>
<reference evidence="8 9" key="1">
    <citation type="submission" date="2020-04" db="EMBL/GenBank/DDBJ databases">
        <authorList>
            <person name="Laetsch R D."/>
            <person name="Stevens L."/>
            <person name="Kumar S."/>
            <person name="Blaxter L. M."/>
        </authorList>
    </citation>
    <scope>NUCLEOTIDE SEQUENCE [LARGE SCALE GENOMIC DNA]</scope>
</reference>
<evidence type="ECO:0000256" key="2">
    <source>
        <dbReference type="ARBA" id="ARBA00022692"/>
    </source>
</evidence>
<sequence length="618" mass="70515">MDSNISMLPVFQRISRRTTSLRSRQQRSLDIVDEGREASSQSTGLLSKVSSAIGSQKGLRRSFSARTFRSSATGGSNETGYMRKKRSDESIEPMTRTMSKKEKYFSEQTDKNIFMKLIHPSYQMRNQQFKKLFVDKGHVEQSDVFLASYSCAYQREILAQGRMFICQSTVCFYANIFGWETVLVIPVAEIEAITKRRAALIFPNSIQIEKKTGDKFFFASFANRDKSLSILKAVFESVKEGKKMTPEDVWEMLNHEDEKMIDSSRTSTTRSTEATRDNISQSSSGSAGHSTDDDYPEVSFEGEMETENSEVVVAYEGYEEEASCQCNEHVGRLIMDAVFPISVSKIYNLLYTNSQFAEKFNRELKNKDYVASEWIRDREGNDTRNCTYAVSLNHAMAPKNIIVNERQVLTYFPNKEDGFKVMKDTQNSGVPYADHFTVQCLCCFTRVDRNTVRVRVHGGIHYKKNVWNLVKGYIEKGTHQGLDDHYNLLERLLKEECERVNSSSDSTVTVVRQRKRESKIEKRLSGGGEQIVQKKIIEPQQSVTPAPNVTPTIHVPDYSNYFKIGLAMLAFVIILLIMIWRNVAVLTLIWKYHLFFTNSRSSGVSSIQGIPIIRDAAQ</sequence>
<keyword evidence="9" id="KW-1185">Reference proteome</keyword>
<feature type="region of interest" description="Disordered" evidence="5">
    <location>
        <begin position="65"/>
        <end position="95"/>
    </location>
</feature>
<evidence type="ECO:0000259" key="7">
    <source>
        <dbReference type="PROSITE" id="PS51778"/>
    </source>
</evidence>
<dbReference type="InterPro" id="IPR031968">
    <property type="entry name" value="VASt"/>
</dbReference>
<dbReference type="CDD" id="cd13220">
    <property type="entry name" value="PH-GRAM_GRAMDC"/>
    <property type="match status" value="1"/>
</dbReference>
<dbReference type="Pfam" id="PF02893">
    <property type="entry name" value="GRAM"/>
    <property type="match status" value="1"/>
</dbReference>
<dbReference type="GO" id="GO:0140268">
    <property type="term" value="C:endoplasmic reticulum-plasma membrane contact site"/>
    <property type="evidence" value="ECO:0007669"/>
    <property type="project" value="TreeGrafter"/>
</dbReference>
<gene>
    <name evidence="8" type="ORF">CBOVIS_LOCUS9056</name>
</gene>
<organism evidence="8 9">
    <name type="scientific">Caenorhabditis bovis</name>
    <dbReference type="NCBI Taxonomy" id="2654633"/>
    <lineage>
        <taxon>Eukaryota</taxon>
        <taxon>Metazoa</taxon>
        <taxon>Ecdysozoa</taxon>
        <taxon>Nematoda</taxon>
        <taxon>Chromadorea</taxon>
        <taxon>Rhabditida</taxon>
        <taxon>Rhabditina</taxon>
        <taxon>Rhabditomorpha</taxon>
        <taxon>Rhabditoidea</taxon>
        <taxon>Rhabditidae</taxon>
        <taxon>Peloderinae</taxon>
        <taxon>Caenorhabditis</taxon>
    </lineage>
</organism>
<dbReference type="GO" id="GO:0120015">
    <property type="term" value="F:sterol transfer activity"/>
    <property type="evidence" value="ECO:0007669"/>
    <property type="project" value="TreeGrafter"/>
</dbReference>
<dbReference type="Pfam" id="PF16016">
    <property type="entry name" value="VASt"/>
    <property type="match status" value="1"/>
</dbReference>
<keyword evidence="3 6" id="KW-1133">Transmembrane helix</keyword>
<evidence type="ECO:0000256" key="4">
    <source>
        <dbReference type="ARBA" id="ARBA00023136"/>
    </source>
</evidence>
<dbReference type="GO" id="GO:0032366">
    <property type="term" value="P:intracellular sterol transport"/>
    <property type="evidence" value="ECO:0007669"/>
    <property type="project" value="TreeGrafter"/>
</dbReference>
<feature type="transmembrane region" description="Helical" evidence="6">
    <location>
        <begin position="564"/>
        <end position="590"/>
    </location>
</feature>
<comment type="caution">
    <text evidence="8">The sequence shown here is derived from an EMBL/GenBank/DDBJ whole genome shotgun (WGS) entry which is preliminary data.</text>
</comment>
<dbReference type="Proteomes" id="UP000494206">
    <property type="component" value="Unassembled WGS sequence"/>
</dbReference>